<proteinExistence type="predicted"/>
<dbReference type="GO" id="GO:0035438">
    <property type="term" value="F:cyclic-di-GMP binding"/>
    <property type="evidence" value="ECO:0007669"/>
    <property type="project" value="InterPro"/>
</dbReference>
<dbReference type="AlphaFoldDB" id="A0A2V5JZQ6"/>
<reference evidence="3 4" key="1">
    <citation type="submission" date="2018-05" db="EMBL/GenBank/DDBJ databases">
        <title>Paenibacillus flagellatus sp. nov., isolated from selenium mineral soil.</title>
        <authorList>
            <person name="Dai X."/>
        </authorList>
    </citation>
    <scope>NUCLEOTIDE SEQUENCE [LARGE SCALE GENOMIC DNA]</scope>
    <source>
        <strain evidence="3 4">DXL2</strain>
    </source>
</reference>
<evidence type="ECO:0000313" key="3">
    <source>
        <dbReference type="EMBL" id="PYI50824.1"/>
    </source>
</evidence>
<evidence type="ECO:0000259" key="2">
    <source>
        <dbReference type="Pfam" id="PF07238"/>
    </source>
</evidence>
<feature type="domain" description="PilZ" evidence="2">
    <location>
        <begin position="112"/>
        <end position="223"/>
    </location>
</feature>
<comment type="caution">
    <text evidence="3">The sequence shown here is derived from an EMBL/GenBank/DDBJ whole genome shotgun (WGS) entry which is preliminary data.</text>
</comment>
<gene>
    <name evidence="3" type="ORF">DLM86_27530</name>
</gene>
<name>A0A2V5JZQ6_9BACL</name>
<dbReference type="InterPro" id="IPR009875">
    <property type="entry name" value="PilZ_domain"/>
</dbReference>
<protein>
    <submittedName>
        <fullName evidence="3">PilZ domain-containing protein</fullName>
    </submittedName>
</protein>
<dbReference type="Proteomes" id="UP000247476">
    <property type="component" value="Unassembled WGS sequence"/>
</dbReference>
<dbReference type="EMBL" id="QJVJ01000016">
    <property type="protein sequence ID" value="PYI50824.1"/>
    <property type="molecule type" value="Genomic_DNA"/>
</dbReference>
<feature type="region of interest" description="Disordered" evidence="1">
    <location>
        <begin position="225"/>
        <end position="271"/>
    </location>
</feature>
<accession>A0A2V5JZQ6</accession>
<sequence>MAMRWTQLLEEGRVVSGSKCRLILVGETKDGQPFCYEDRFTVHKLDAERIVAGLAYHTIHPLEKLHHLGFIELSFLERGMLYYGFADMLSMEMTKQHCLLTLAAPETVRMTQQRKSVRVQLASRIPITCRIVGVRGEMSPQSVVFYGQMIELSAGGVSFVTSTRLFEPLLLELTFVLPSSPEKHHLVCEIVRVTAFGSDSYRVAAEFRDCPPETIEPIDRFCRANQQGQEREPSAGRAGEGDDRDDDVAGWTDAYEGKPASPKSADASDIQGARSLSALGYDVNLARPNAEEDDE</sequence>
<dbReference type="Pfam" id="PF07238">
    <property type="entry name" value="PilZ"/>
    <property type="match status" value="1"/>
</dbReference>
<evidence type="ECO:0000256" key="1">
    <source>
        <dbReference type="SAM" id="MobiDB-lite"/>
    </source>
</evidence>
<organism evidence="3 4">
    <name type="scientific">Paenibacillus flagellatus</name>
    <dbReference type="NCBI Taxonomy" id="2211139"/>
    <lineage>
        <taxon>Bacteria</taxon>
        <taxon>Bacillati</taxon>
        <taxon>Bacillota</taxon>
        <taxon>Bacilli</taxon>
        <taxon>Bacillales</taxon>
        <taxon>Paenibacillaceae</taxon>
        <taxon>Paenibacillus</taxon>
    </lineage>
</organism>
<dbReference type="Gene3D" id="2.40.10.220">
    <property type="entry name" value="predicted glycosyltransferase like domains"/>
    <property type="match status" value="1"/>
</dbReference>
<keyword evidence="4" id="KW-1185">Reference proteome</keyword>
<evidence type="ECO:0000313" key="4">
    <source>
        <dbReference type="Proteomes" id="UP000247476"/>
    </source>
</evidence>